<dbReference type="OrthoDB" id="6602106at2"/>
<keyword evidence="1" id="KW-0732">Signal</keyword>
<protein>
    <recommendedName>
        <fullName evidence="4">DUF1120 domain-containing protein</fullName>
    </recommendedName>
</protein>
<dbReference type="Gene3D" id="2.60.40.1090">
    <property type="entry name" value="Fimbrial-type adhesion domain"/>
    <property type="match status" value="1"/>
</dbReference>
<dbReference type="Proteomes" id="UP000247437">
    <property type="component" value="Unassembled WGS sequence"/>
</dbReference>
<evidence type="ECO:0000256" key="1">
    <source>
        <dbReference type="SAM" id="SignalP"/>
    </source>
</evidence>
<gene>
    <name evidence="2" type="ORF">CRX42_04500</name>
</gene>
<dbReference type="InterPro" id="IPR036937">
    <property type="entry name" value="Adhesion_dom_fimbrial_sf"/>
</dbReference>
<dbReference type="GO" id="GO:0007155">
    <property type="term" value="P:cell adhesion"/>
    <property type="evidence" value="ECO:0007669"/>
    <property type="project" value="InterPro"/>
</dbReference>
<dbReference type="AlphaFoldDB" id="A0A2W0ETT3"/>
<name>A0A2W0ETT3_PSEJE</name>
<dbReference type="GO" id="GO:0009289">
    <property type="term" value="C:pilus"/>
    <property type="evidence" value="ECO:0007669"/>
    <property type="project" value="InterPro"/>
</dbReference>
<evidence type="ECO:0008006" key="4">
    <source>
        <dbReference type="Google" id="ProtNLM"/>
    </source>
</evidence>
<feature type="signal peptide" evidence="1">
    <location>
        <begin position="1"/>
        <end position="22"/>
    </location>
</feature>
<organism evidence="2 3">
    <name type="scientific">Pseudomonas jessenii</name>
    <dbReference type="NCBI Taxonomy" id="77298"/>
    <lineage>
        <taxon>Bacteria</taxon>
        <taxon>Pseudomonadati</taxon>
        <taxon>Pseudomonadota</taxon>
        <taxon>Gammaproteobacteria</taxon>
        <taxon>Pseudomonadales</taxon>
        <taxon>Pseudomonadaceae</taxon>
        <taxon>Pseudomonas</taxon>
    </lineage>
</organism>
<dbReference type="RefSeq" id="WP_110657934.1">
    <property type="nucleotide sequence ID" value="NZ_PDLL01000028.1"/>
</dbReference>
<evidence type="ECO:0000313" key="3">
    <source>
        <dbReference type="Proteomes" id="UP000247437"/>
    </source>
</evidence>
<feature type="chain" id="PRO_5016000967" description="DUF1120 domain-containing protein" evidence="1">
    <location>
        <begin position="23"/>
        <end position="202"/>
    </location>
</feature>
<dbReference type="Pfam" id="PF06551">
    <property type="entry name" value="DUF1120"/>
    <property type="match status" value="1"/>
</dbReference>
<dbReference type="InterPro" id="IPR010546">
    <property type="entry name" value="DUF1120"/>
</dbReference>
<accession>A0A2W0ETT3</accession>
<comment type="caution">
    <text evidence="2">The sequence shown here is derived from an EMBL/GenBank/DDBJ whole genome shotgun (WGS) entry which is preliminary data.</text>
</comment>
<sequence length="202" mass="20996">MKKYFAALTTTALISVAPFALAGPSTELTVSGVITPVACTPTLSVGDIDLGSISYNQLEQEQNTLVGSHDVSLSMNCDGSTGFAIIAIDNKAGSGIGDGFGLGLNDGNPVGFFTPLIQRVTADTAVVDPIESNDNGVTWARTDSAKPGIWLSAATPSSTTPIDAQIVTVDFKVNTYILRADELTLVGDLDLDGSATFEVMYL</sequence>
<proteinExistence type="predicted"/>
<evidence type="ECO:0000313" key="2">
    <source>
        <dbReference type="EMBL" id="PYY71779.1"/>
    </source>
</evidence>
<reference evidence="2 3" key="1">
    <citation type="journal article" date="2018" name="Appl. Microbiol. Biotechnol.">
        <title>Characterization of the caprolactam degradation pathway in Pseudomonas jessenii using mass spectrometry-based proteomics.</title>
        <authorList>
            <person name="Otzen M."/>
            <person name="Palacio C."/>
            <person name="Janssen D.B."/>
        </authorList>
    </citation>
    <scope>NUCLEOTIDE SEQUENCE [LARGE SCALE GENOMIC DNA]</scope>
    <source>
        <strain evidence="2 3">GO3</strain>
    </source>
</reference>
<dbReference type="EMBL" id="PDLL01000028">
    <property type="protein sequence ID" value="PYY71779.1"/>
    <property type="molecule type" value="Genomic_DNA"/>
</dbReference>